<dbReference type="Proteomes" id="UP000179157">
    <property type="component" value="Unassembled WGS sequence"/>
</dbReference>
<sequence length="286" mass="32791">MAESPAHKFGQIIGNVLQEAIEPLLQDFALRHGLYLDKKGTRTVRGGKKKVSWTDKFGNEHDLDFVLERGGSDARIGEPIAFIETAWRIYTKHARNKTQEIQGAVLPLVETYQNTAPFRGVVLAGSFTGGSLDQMKSQGFTVLDFPRDSVFKAFQRAGIDAAYDENTPDTKVLKKIRAWESLPKTKRTLVKDEMIRINSAQKERFMMALERTISRRIVLVRVLPLHGRPVEWKSTKEAIAFVERYDEENVTDSFARYEVEIRYNNGDRIQGHFADRHSAIEFLRRY</sequence>
<evidence type="ECO:0000313" key="1">
    <source>
        <dbReference type="EMBL" id="OGF54143.1"/>
    </source>
</evidence>
<organism evidence="1 2">
    <name type="scientific">Fraserbacteria sp. (strain RBG_16_55_9)</name>
    <dbReference type="NCBI Taxonomy" id="1817864"/>
    <lineage>
        <taxon>Bacteria</taxon>
        <taxon>Candidatus Fraseribacteriota</taxon>
    </lineage>
</organism>
<reference evidence="1 2" key="1">
    <citation type="journal article" date="2016" name="Nat. Commun.">
        <title>Thousands of microbial genomes shed light on interconnected biogeochemical processes in an aquifer system.</title>
        <authorList>
            <person name="Anantharaman K."/>
            <person name="Brown C.T."/>
            <person name="Hug L.A."/>
            <person name="Sharon I."/>
            <person name="Castelle C.J."/>
            <person name="Probst A.J."/>
            <person name="Thomas B.C."/>
            <person name="Singh A."/>
            <person name="Wilkins M.J."/>
            <person name="Karaoz U."/>
            <person name="Brodie E.L."/>
            <person name="Williams K.H."/>
            <person name="Hubbard S.S."/>
            <person name="Banfield J.F."/>
        </authorList>
    </citation>
    <scope>NUCLEOTIDE SEQUENCE [LARGE SCALE GENOMIC DNA]</scope>
    <source>
        <strain evidence="2">RBG_16_55_9</strain>
    </source>
</reference>
<proteinExistence type="predicted"/>
<dbReference type="STRING" id="1817864.A2Z21_07155"/>
<protein>
    <recommendedName>
        <fullName evidence="3">DNA methylase</fullName>
    </recommendedName>
</protein>
<accession>A0A1F5USK7</accession>
<evidence type="ECO:0000313" key="2">
    <source>
        <dbReference type="Proteomes" id="UP000179157"/>
    </source>
</evidence>
<gene>
    <name evidence="1" type="ORF">A2Z21_07155</name>
</gene>
<dbReference type="EMBL" id="MFGX01000088">
    <property type="protein sequence ID" value="OGF54143.1"/>
    <property type="molecule type" value="Genomic_DNA"/>
</dbReference>
<comment type="caution">
    <text evidence="1">The sequence shown here is derived from an EMBL/GenBank/DDBJ whole genome shotgun (WGS) entry which is preliminary data.</text>
</comment>
<evidence type="ECO:0008006" key="3">
    <source>
        <dbReference type="Google" id="ProtNLM"/>
    </source>
</evidence>
<name>A0A1F5USK7_FRAXR</name>
<dbReference type="AlphaFoldDB" id="A0A1F5USK7"/>